<dbReference type="Gene3D" id="1.20.990.10">
    <property type="entry name" value="NADPH-cytochrome p450 Reductase, Chain A, domain 3"/>
    <property type="match status" value="1"/>
</dbReference>
<dbReference type="PRINTS" id="PR00369">
    <property type="entry name" value="FLAVODOXIN"/>
</dbReference>
<keyword evidence="3 10" id="KW-0285">Flavoprotein</keyword>
<sequence>MSAKDLLGFASPLSDQQVNQLQQGIADLSAQQLAWVSGYFWALSQTGTQAAQLIPAAASAGPQAHLTVIYASQTGNAKGVAQQVVEQAQALGLPASLYSADDYKGKQLGKETHVLIVASTNGEGEPPDNAITLHEFLQSKKAPKLDALKYAVIGLGDSSYEFFCQTGKDFDNYLGKLGASAFAARLDCDVDYQSEVDAWIGAQLGALKAEFDSVAPAAGTNVNAPVATTTAASAYNKRNPYPAPLLTSQRITGRDSDKAVHHIELDLEDSGLHYQPGDALGVYFDNDAGLVDAILAAVDLDGQTSVTVDEQALTLREALISQYEITSATPQLIGKYAELSGSKKLEKLAQDKDACRQYANNTQIIDVLKQKKTKLSAEQLLGLLRRLTPRLYSIASSQAEVGEEVHLTVGVVRYQVGDETREGGASSYLANRVQEGDTVRVYVESNDHFKLPSADTDVVMIGPGTGIAPFRAFIQERDDQDGDGRNWLFFGDRTFTQDFLYQVEWQKYIKDGVLDRIDLAFSRDQSDKVYVQHRIAEQGAELWQWLENGAHLYICGDATLMAKDVHEALKQVVIAHGNKDETSAEAYLNELRQQKRYQKDVY</sequence>
<keyword evidence="2 10" id="KW-0028">Amino-acid biosynthesis</keyword>
<dbReference type="PANTHER" id="PTHR19384:SF128">
    <property type="entry name" value="NADPH OXIDOREDUCTASE A"/>
    <property type="match status" value="1"/>
</dbReference>
<dbReference type="SUPFAM" id="SSF52343">
    <property type="entry name" value="Ferredoxin reductase-like, C-terminal NADP-linked domain"/>
    <property type="match status" value="1"/>
</dbReference>
<gene>
    <name evidence="13" type="primary">cysJ</name>
    <name evidence="13" type="ORF">VST7929_00257</name>
</gene>
<dbReference type="Gene3D" id="3.40.50.360">
    <property type="match status" value="1"/>
</dbReference>
<dbReference type="InterPro" id="IPR017938">
    <property type="entry name" value="Riboflavin_synthase-like_b-brl"/>
</dbReference>
<name>A0ABM8ZQS3_9VIBR</name>
<evidence type="ECO:0000256" key="5">
    <source>
        <dbReference type="ARBA" id="ARBA00022827"/>
    </source>
</evidence>
<dbReference type="GO" id="GO:0004783">
    <property type="term" value="F:sulfite reductase (NADPH) activity"/>
    <property type="evidence" value="ECO:0007669"/>
    <property type="project" value="UniProtKB-EC"/>
</dbReference>
<evidence type="ECO:0000313" key="14">
    <source>
        <dbReference type="Proteomes" id="UP000838672"/>
    </source>
</evidence>
<comment type="caution">
    <text evidence="13">The sequence shown here is derived from an EMBL/GenBank/DDBJ whole genome shotgun (WGS) entry which is preliminary data.</text>
</comment>
<dbReference type="Pfam" id="PF00258">
    <property type="entry name" value="Flavodoxin_1"/>
    <property type="match status" value="1"/>
</dbReference>
<comment type="catalytic activity">
    <reaction evidence="10">
        <text>hydrogen sulfide + 3 NADP(+) + 3 H2O = sulfite + 3 NADPH + 4 H(+)</text>
        <dbReference type="Rhea" id="RHEA:13801"/>
        <dbReference type="ChEBI" id="CHEBI:15377"/>
        <dbReference type="ChEBI" id="CHEBI:15378"/>
        <dbReference type="ChEBI" id="CHEBI:17359"/>
        <dbReference type="ChEBI" id="CHEBI:29919"/>
        <dbReference type="ChEBI" id="CHEBI:57783"/>
        <dbReference type="ChEBI" id="CHEBI:58349"/>
        <dbReference type="EC" id="1.8.1.2"/>
    </reaction>
</comment>
<dbReference type="Gene3D" id="3.40.50.80">
    <property type="entry name" value="Nucleotide-binding domain of ferredoxin-NADP reductase (FNR) module"/>
    <property type="match status" value="1"/>
</dbReference>
<dbReference type="CDD" id="cd06199">
    <property type="entry name" value="SiR"/>
    <property type="match status" value="1"/>
</dbReference>
<dbReference type="RefSeq" id="WP_237464318.1">
    <property type="nucleotide sequence ID" value="NZ_CAKLDI010000001.1"/>
</dbReference>
<dbReference type="InterPro" id="IPR001709">
    <property type="entry name" value="Flavoprot_Pyr_Nucl_cyt_Rdtase"/>
</dbReference>
<proteinExistence type="predicted"/>
<evidence type="ECO:0000256" key="10">
    <source>
        <dbReference type="PIRNR" id="PIRNR000207"/>
    </source>
</evidence>
<dbReference type="InterPro" id="IPR010199">
    <property type="entry name" value="CysJ"/>
</dbReference>
<dbReference type="EMBL" id="CAKLDI010000001">
    <property type="protein sequence ID" value="CAH0532428.1"/>
    <property type="molecule type" value="Genomic_DNA"/>
</dbReference>
<keyword evidence="5 10" id="KW-0274">FAD</keyword>
<accession>A0ABM8ZQS3</accession>
<comment type="function">
    <text evidence="10">Component of the sulfite reductase complex that catalyzes the 6-electron reduction of sulfite to sulfide. This is one of several activities required for the biosynthesis of L-cysteine from sulfate. The flavoprotein component catalyzes the electron flow from NADPH -&gt; FAD -&gt; FMN to the hemoprotein component.</text>
</comment>
<keyword evidence="8 10" id="KW-0560">Oxidoreductase</keyword>
<dbReference type="InterPro" id="IPR023173">
    <property type="entry name" value="NADPH_Cyt_P450_Rdtase_alpha"/>
</dbReference>
<reference evidence="13" key="1">
    <citation type="submission" date="2021-11" db="EMBL/GenBank/DDBJ databases">
        <authorList>
            <person name="Rodrigo-Torres L."/>
            <person name="Arahal R. D."/>
            <person name="Lucena T."/>
        </authorList>
    </citation>
    <scope>NUCLEOTIDE SEQUENCE</scope>
    <source>
        <strain evidence="13">CECT 7929</strain>
    </source>
</reference>
<keyword evidence="7 10" id="KW-0249">Electron transport</keyword>
<keyword evidence="4 10" id="KW-0288">FMN</keyword>
<comment type="subunit">
    <text evidence="10">Alpha(8)-beta(8). The alpha component is a flavoprotein, the beta component is a hemoprotein.</text>
</comment>
<evidence type="ECO:0000256" key="8">
    <source>
        <dbReference type="ARBA" id="ARBA00023002"/>
    </source>
</evidence>
<protein>
    <recommendedName>
        <fullName evidence="10">Sulfite reductase [NADPH] flavoprotein alpha-component</fullName>
        <shortName evidence="10">SiR-FP</shortName>
        <ecNumber evidence="10">1.8.1.2</ecNumber>
    </recommendedName>
</protein>
<dbReference type="InterPro" id="IPR003097">
    <property type="entry name" value="CysJ-like_FAD-binding"/>
</dbReference>
<dbReference type="PROSITE" id="PS51384">
    <property type="entry name" value="FAD_FR"/>
    <property type="match status" value="1"/>
</dbReference>
<evidence type="ECO:0000256" key="3">
    <source>
        <dbReference type="ARBA" id="ARBA00022630"/>
    </source>
</evidence>
<evidence type="ECO:0000256" key="9">
    <source>
        <dbReference type="ARBA" id="ARBA00023192"/>
    </source>
</evidence>
<dbReference type="PANTHER" id="PTHR19384">
    <property type="entry name" value="NITRIC OXIDE SYNTHASE-RELATED"/>
    <property type="match status" value="1"/>
</dbReference>
<comment type="cofactor">
    <cofactor evidence="10">
        <name>FAD</name>
        <dbReference type="ChEBI" id="CHEBI:57692"/>
    </cofactor>
    <text evidence="10">Binds 1 FAD per subunit.</text>
</comment>
<keyword evidence="14" id="KW-1185">Reference proteome</keyword>
<dbReference type="Pfam" id="PF00667">
    <property type="entry name" value="FAD_binding_1"/>
    <property type="match status" value="1"/>
</dbReference>
<evidence type="ECO:0000256" key="2">
    <source>
        <dbReference type="ARBA" id="ARBA00022605"/>
    </source>
</evidence>
<keyword evidence="1 10" id="KW-0813">Transport</keyword>
<keyword evidence="9 10" id="KW-0198">Cysteine biosynthesis</keyword>
<dbReference type="InterPro" id="IPR001433">
    <property type="entry name" value="OxRdtase_FAD/NAD-bd"/>
</dbReference>
<dbReference type="InterPro" id="IPR029039">
    <property type="entry name" value="Flavoprotein-like_sf"/>
</dbReference>
<dbReference type="Gene3D" id="2.40.30.10">
    <property type="entry name" value="Translation factors"/>
    <property type="match status" value="1"/>
</dbReference>
<evidence type="ECO:0000256" key="6">
    <source>
        <dbReference type="ARBA" id="ARBA00022857"/>
    </source>
</evidence>
<dbReference type="Proteomes" id="UP000838672">
    <property type="component" value="Unassembled WGS sequence"/>
</dbReference>
<dbReference type="PRINTS" id="PR00371">
    <property type="entry name" value="FPNCR"/>
</dbReference>
<keyword evidence="6 10" id="KW-0521">NADP</keyword>
<dbReference type="PIRSF" id="PIRSF000207">
    <property type="entry name" value="SiR-FP_CysJ"/>
    <property type="match status" value="1"/>
</dbReference>
<evidence type="ECO:0000256" key="1">
    <source>
        <dbReference type="ARBA" id="ARBA00022448"/>
    </source>
</evidence>
<comment type="cofactor">
    <cofactor evidence="10">
        <name>FMN</name>
        <dbReference type="ChEBI" id="CHEBI:58210"/>
    </cofactor>
    <text evidence="10">Binds 1 FMN per subunit.</text>
</comment>
<evidence type="ECO:0000256" key="4">
    <source>
        <dbReference type="ARBA" id="ARBA00022643"/>
    </source>
</evidence>
<dbReference type="NCBIfam" id="TIGR01931">
    <property type="entry name" value="cysJ"/>
    <property type="match status" value="1"/>
</dbReference>
<dbReference type="Pfam" id="PF00175">
    <property type="entry name" value="NAD_binding_1"/>
    <property type="match status" value="1"/>
</dbReference>
<feature type="domain" description="FAD-binding FR-type" evidence="12">
    <location>
        <begin position="238"/>
        <end position="452"/>
    </location>
</feature>
<dbReference type="SUPFAM" id="SSF52218">
    <property type="entry name" value="Flavoproteins"/>
    <property type="match status" value="1"/>
</dbReference>
<dbReference type="PROSITE" id="PS50902">
    <property type="entry name" value="FLAVODOXIN_LIKE"/>
    <property type="match status" value="1"/>
</dbReference>
<evidence type="ECO:0000313" key="13">
    <source>
        <dbReference type="EMBL" id="CAH0532428.1"/>
    </source>
</evidence>
<dbReference type="InterPro" id="IPR039261">
    <property type="entry name" value="FNR_nucleotide-bd"/>
</dbReference>
<evidence type="ECO:0000259" key="12">
    <source>
        <dbReference type="PROSITE" id="PS51384"/>
    </source>
</evidence>
<dbReference type="InterPro" id="IPR017927">
    <property type="entry name" value="FAD-bd_FR_type"/>
</dbReference>
<feature type="domain" description="Flavodoxin-like" evidence="11">
    <location>
        <begin position="66"/>
        <end position="204"/>
    </location>
</feature>
<dbReference type="InterPro" id="IPR001094">
    <property type="entry name" value="Flavdoxin-like"/>
</dbReference>
<dbReference type="SUPFAM" id="SSF63380">
    <property type="entry name" value="Riboflavin synthase domain-like"/>
    <property type="match status" value="1"/>
</dbReference>
<evidence type="ECO:0000256" key="7">
    <source>
        <dbReference type="ARBA" id="ARBA00022982"/>
    </source>
</evidence>
<comment type="pathway">
    <text evidence="10">Sulfur metabolism; hydrogen sulfide biosynthesis; hydrogen sulfide from sulfite (NADPH route): step 1/1.</text>
</comment>
<dbReference type="EC" id="1.8.1.2" evidence="10"/>
<dbReference type="InterPro" id="IPR008254">
    <property type="entry name" value="Flavodoxin/NO_synth"/>
</dbReference>
<evidence type="ECO:0000259" key="11">
    <source>
        <dbReference type="PROSITE" id="PS50902"/>
    </source>
</evidence>
<organism evidence="13 14">
    <name type="scientific">Vibrio stylophorae</name>
    <dbReference type="NCBI Taxonomy" id="659351"/>
    <lineage>
        <taxon>Bacteria</taxon>
        <taxon>Pseudomonadati</taxon>
        <taxon>Pseudomonadota</taxon>
        <taxon>Gammaproteobacteria</taxon>
        <taxon>Vibrionales</taxon>
        <taxon>Vibrionaceae</taxon>
        <taxon>Vibrio</taxon>
    </lineage>
</organism>